<reference evidence="8 9" key="1">
    <citation type="submission" date="2017-06" db="EMBL/GenBank/DDBJ databases">
        <authorList>
            <person name="Kim H.J."/>
            <person name="Triplett B.A."/>
        </authorList>
    </citation>
    <scope>NUCLEOTIDE SEQUENCE [LARGE SCALE GENOMIC DNA]</scope>
    <source>
        <strain evidence="8 9">MWH-VicM1</strain>
    </source>
</reference>
<comment type="function">
    <text evidence="7">Functions as a peptidoglycan terminase that cleaves nascent peptidoglycan strands endolytically to terminate their elongation.</text>
</comment>
<dbReference type="GO" id="GO:0008932">
    <property type="term" value="F:lytic endotransglycosylase activity"/>
    <property type="evidence" value="ECO:0007669"/>
    <property type="project" value="UniProtKB-UniRule"/>
</dbReference>
<gene>
    <name evidence="7" type="primary">mltG</name>
    <name evidence="8" type="ORF">SAMN06295916_0047</name>
</gene>
<organism evidence="8 9">
    <name type="scientific">Polynucleobacter victoriensis</name>
    <dbReference type="NCBI Taxonomy" id="2049319"/>
    <lineage>
        <taxon>Bacteria</taxon>
        <taxon>Pseudomonadati</taxon>
        <taxon>Pseudomonadota</taxon>
        <taxon>Betaproteobacteria</taxon>
        <taxon>Burkholderiales</taxon>
        <taxon>Burkholderiaceae</taxon>
        <taxon>Polynucleobacter</taxon>
    </lineage>
</organism>
<dbReference type="PANTHER" id="PTHR30518:SF2">
    <property type="entry name" value="ENDOLYTIC MUREIN TRANSGLYCOSYLASE"/>
    <property type="match status" value="1"/>
</dbReference>
<dbReference type="NCBIfam" id="TIGR00247">
    <property type="entry name" value="endolytic transglycosylase MltG"/>
    <property type="match status" value="1"/>
</dbReference>
<comment type="catalytic activity">
    <reaction evidence="7">
        <text>a peptidoglycan chain = a peptidoglycan chain with N-acetyl-1,6-anhydromuramyl-[peptide] at the reducing end + a peptidoglycan chain with N-acetylglucosamine at the non-reducing end.</text>
        <dbReference type="EC" id="4.2.2.29"/>
    </reaction>
</comment>
<evidence type="ECO:0000256" key="3">
    <source>
        <dbReference type="ARBA" id="ARBA00022989"/>
    </source>
</evidence>
<comment type="subcellular location">
    <subcellularLocation>
        <location evidence="7">Cell inner membrane</location>
        <topology evidence="7">Single-pass membrane protein</topology>
    </subcellularLocation>
</comment>
<evidence type="ECO:0000256" key="1">
    <source>
        <dbReference type="ARBA" id="ARBA00022475"/>
    </source>
</evidence>
<keyword evidence="6 7" id="KW-0961">Cell wall biogenesis/degradation</keyword>
<dbReference type="AlphaFoldDB" id="A0A212T0J4"/>
<keyword evidence="7" id="KW-0997">Cell inner membrane</keyword>
<dbReference type="InterPro" id="IPR003770">
    <property type="entry name" value="MLTG-like"/>
</dbReference>
<keyword evidence="4 7" id="KW-0472">Membrane</keyword>
<evidence type="ECO:0000256" key="6">
    <source>
        <dbReference type="ARBA" id="ARBA00023316"/>
    </source>
</evidence>
<dbReference type="Gene3D" id="3.30.160.60">
    <property type="entry name" value="Classic Zinc Finger"/>
    <property type="match status" value="1"/>
</dbReference>
<keyword evidence="1 7" id="KW-1003">Cell membrane</keyword>
<dbReference type="GO" id="GO:0009252">
    <property type="term" value="P:peptidoglycan biosynthetic process"/>
    <property type="evidence" value="ECO:0007669"/>
    <property type="project" value="UniProtKB-UniRule"/>
</dbReference>
<feature type="transmembrane region" description="Helical" evidence="7">
    <location>
        <begin position="12"/>
        <end position="33"/>
    </location>
</feature>
<dbReference type="GO" id="GO:0071555">
    <property type="term" value="P:cell wall organization"/>
    <property type="evidence" value="ECO:0007669"/>
    <property type="project" value="UniProtKB-KW"/>
</dbReference>
<comment type="similarity">
    <text evidence="7">Belongs to the transglycosylase MltG family.</text>
</comment>
<dbReference type="Pfam" id="PF02618">
    <property type="entry name" value="YceG"/>
    <property type="match status" value="1"/>
</dbReference>
<keyword evidence="5 7" id="KW-0456">Lyase</keyword>
<dbReference type="RefSeq" id="WP_088811924.1">
    <property type="nucleotide sequence ID" value="NZ_FYEX01000001.1"/>
</dbReference>
<dbReference type="OrthoDB" id="9814591at2"/>
<evidence type="ECO:0000256" key="4">
    <source>
        <dbReference type="ARBA" id="ARBA00023136"/>
    </source>
</evidence>
<dbReference type="EC" id="4.2.2.29" evidence="7"/>
<name>A0A212T0J4_9BURK</name>
<evidence type="ECO:0000256" key="2">
    <source>
        <dbReference type="ARBA" id="ARBA00022692"/>
    </source>
</evidence>
<keyword evidence="9" id="KW-1185">Reference proteome</keyword>
<evidence type="ECO:0000256" key="7">
    <source>
        <dbReference type="HAMAP-Rule" id="MF_02065"/>
    </source>
</evidence>
<proteinExistence type="inferred from homology"/>
<dbReference type="CDD" id="cd08010">
    <property type="entry name" value="MltG_like"/>
    <property type="match status" value="1"/>
</dbReference>
<dbReference type="PANTHER" id="PTHR30518">
    <property type="entry name" value="ENDOLYTIC MUREIN TRANSGLYCOSYLASE"/>
    <property type="match status" value="1"/>
</dbReference>
<dbReference type="GO" id="GO:0005886">
    <property type="term" value="C:plasma membrane"/>
    <property type="evidence" value="ECO:0007669"/>
    <property type="project" value="UniProtKB-SubCell"/>
</dbReference>
<keyword evidence="3 7" id="KW-1133">Transmembrane helix</keyword>
<feature type="site" description="Important for catalytic activity" evidence="7">
    <location>
        <position position="228"/>
    </location>
</feature>
<dbReference type="EMBL" id="FYEX01000001">
    <property type="protein sequence ID" value="SNC59351.1"/>
    <property type="molecule type" value="Genomic_DNA"/>
</dbReference>
<accession>A0A212T0J4</accession>
<protein>
    <recommendedName>
        <fullName evidence="7">Endolytic murein transglycosylase</fullName>
        <ecNumber evidence="7">4.2.2.29</ecNumber>
    </recommendedName>
    <alternativeName>
        <fullName evidence="7">Peptidoglycan lytic transglycosylase</fullName>
    </alternativeName>
    <alternativeName>
        <fullName evidence="7">Peptidoglycan polymerization terminase</fullName>
    </alternativeName>
</protein>
<dbReference type="Proteomes" id="UP000197215">
    <property type="component" value="Unassembled WGS sequence"/>
</dbReference>
<evidence type="ECO:0000313" key="9">
    <source>
        <dbReference type="Proteomes" id="UP000197215"/>
    </source>
</evidence>
<dbReference type="HAMAP" id="MF_02065">
    <property type="entry name" value="MltG"/>
    <property type="match status" value="1"/>
</dbReference>
<evidence type="ECO:0000313" key="8">
    <source>
        <dbReference type="EMBL" id="SNC59351.1"/>
    </source>
</evidence>
<sequence>MKNVFTPIFSRPVFKVISLIFLGLLAGFIYLGFIASVVPNKGFPLTPAGQLRVKVLPGSNVASTAKQLASQGVQVSNITMQVVARGLFQGKKLKAGVYDFSPGSSLATILFKMGRGDSIKLSVTLVEGWTFKQFRSAIDVQADLKKETKGLSAKQILAKLGANESHPEGLFFPDTYVYEPGDSDLRIYQKAYKSMQTRLNDAWQIRAGDSPVKSPYDLLKLASIVEKETGHPDDRGLVSAVFNNRLKLGMKLQTDPTIIYGLGDSFDGNIRKKDLLKDGPYNTYTRYGLPPTPIAMPGKDALIAAAKPSNSKALYFVARGDGRSAFSESLVAHNEAVKKYQLSNASAK</sequence>
<evidence type="ECO:0000256" key="5">
    <source>
        <dbReference type="ARBA" id="ARBA00023239"/>
    </source>
</evidence>
<keyword evidence="2 7" id="KW-0812">Transmembrane</keyword>
<dbReference type="Gene3D" id="3.30.1490.480">
    <property type="entry name" value="Endolytic murein transglycosylase"/>
    <property type="match status" value="1"/>
</dbReference>